<reference evidence="12 13" key="1">
    <citation type="submission" date="2018-06" db="EMBL/GenBank/DDBJ databases">
        <authorList>
            <consortium name="Pathogen Informatics"/>
            <person name="Doyle S."/>
        </authorList>
    </citation>
    <scope>NUCLEOTIDE SEQUENCE [LARGE SCALE GENOMIC DNA]</scope>
    <source>
        <strain evidence="12 13">NCTC11535</strain>
    </source>
</reference>
<dbReference type="GO" id="GO:0004134">
    <property type="term" value="F:4-alpha-glucanotransferase activity"/>
    <property type="evidence" value="ECO:0007669"/>
    <property type="project" value="UniProtKB-EC"/>
</dbReference>
<proteinExistence type="inferred from homology"/>
<evidence type="ECO:0000256" key="9">
    <source>
        <dbReference type="ARBA" id="ARBA00031501"/>
    </source>
</evidence>
<dbReference type="SUPFAM" id="SSF51445">
    <property type="entry name" value="(Trans)glycosidases"/>
    <property type="match status" value="1"/>
</dbReference>
<evidence type="ECO:0000256" key="2">
    <source>
        <dbReference type="ARBA" id="ARBA00005684"/>
    </source>
</evidence>
<comment type="caution">
    <text evidence="12">The sequence shown here is derived from an EMBL/GenBank/DDBJ whole genome shotgun (WGS) entry which is preliminary data.</text>
</comment>
<dbReference type="NCBIfam" id="TIGR00217">
    <property type="entry name" value="malQ"/>
    <property type="match status" value="1"/>
</dbReference>
<organism evidence="12 13">
    <name type="scientific">Actinomyces bovis</name>
    <dbReference type="NCBI Taxonomy" id="1658"/>
    <lineage>
        <taxon>Bacteria</taxon>
        <taxon>Bacillati</taxon>
        <taxon>Actinomycetota</taxon>
        <taxon>Actinomycetes</taxon>
        <taxon>Actinomycetales</taxon>
        <taxon>Actinomycetaceae</taxon>
        <taxon>Actinomyces</taxon>
    </lineage>
</organism>
<evidence type="ECO:0000256" key="1">
    <source>
        <dbReference type="ARBA" id="ARBA00000439"/>
    </source>
</evidence>
<dbReference type="RefSeq" id="WP_111835678.1">
    <property type="nucleotide sequence ID" value="NZ_UAPQ01000001.1"/>
</dbReference>
<protein>
    <recommendedName>
        <fullName evidence="4 10">4-alpha-glucanotransferase</fullName>
        <ecNumber evidence="3 10">2.4.1.25</ecNumber>
    </recommendedName>
    <alternativeName>
        <fullName evidence="8 10">Amylomaltase</fullName>
    </alternativeName>
    <alternativeName>
        <fullName evidence="9 10">Disproportionating enzyme</fullName>
    </alternativeName>
</protein>
<sequence length="721" mass="79873">MSQPNVSAQAPSESLIRLADLHGVSTEYWDYHGNLASPSRQTLEAVLGALGIAATTEEEIAASLTDADLAPWRQALPACIVTRRGKAETVRVHVPDGADVSVHVELEEGGERWLKQTDDWTRARVVDGVLTGRAAFDLPTDLPLGWHTLVAEIRAKGAEPARTVTAPLAITPDHLELPQALGERGWGVMAQLYSVRSRASWGIGDADDLTELAGFLGDEGADFLLINPLHAAEPAGPMTASPYLPVTRRFVNPIYIRPENILEVARLSGPRRSLVQWAQQEVRDRNLETTPIDRDEVWKAKREALEVIFSAGRSRARQRDFERFRAEQGDGLERFALWCALTEKYGDMATWPANLKDASSAHVANEARSLADRIEFYAWMQWVIDEQLERAQQQALAAGMALGIMDDLAVGVHPRGADVWSMPDAFAAGIHVGAPPDMYNQLGQNWSQPPWSPKYLAESAFRPLREMVRTVLRHAGALRVDHVIGLFRLWWIPEGMGADQGAYVRYDHEAMVGVLLLEAHRAGAVVIGEDLGTVEPWAREYLTARGVLGTSVLWFEKQGDGWPLQPEAYRRLALSTVNTHDLPPTAGYLADEHVELRQRLGLLTDPVEQVRAEARVERDRMIARLREHGLLGEEPTEREIVEALHRYVVRTPSALIGVSLVDGVGERRTQNQPGTDKEYPNWRIPLADGSGEAVLVEDLPNSVRLGSLLAAVRDELAQRQL</sequence>
<dbReference type="PANTHER" id="PTHR32438:SF5">
    <property type="entry name" value="4-ALPHA-GLUCANOTRANSFERASE DPE1, CHLOROPLASTIC_AMYLOPLASTIC"/>
    <property type="match status" value="1"/>
</dbReference>
<name>A0ABY1VKT3_9ACTO</name>
<dbReference type="PANTHER" id="PTHR32438">
    <property type="entry name" value="4-ALPHA-GLUCANOTRANSFERASE DPE1, CHLOROPLASTIC/AMYLOPLASTIC"/>
    <property type="match status" value="1"/>
</dbReference>
<evidence type="ECO:0000313" key="12">
    <source>
        <dbReference type="EMBL" id="SPT52710.1"/>
    </source>
</evidence>
<dbReference type="EC" id="2.4.1.25" evidence="3 10"/>
<evidence type="ECO:0000256" key="10">
    <source>
        <dbReference type="RuleBase" id="RU361207"/>
    </source>
</evidence>
<accession>A0ABY1VKT3</accession>
<comment type="similarity">
    <text evidence="2 10">Belongs to the disproportionating enzyme family.</text>
</comment>
<dbReference type="EMBL" id="UAPQ01000001">
    <property type="protein sequence ID" value="SPT52710.1"/>
    <property type="molecule type" value="Genomic_DNA"/>
</dbReference>
<evidence type="ECO:0000256" key="6">
    <source>
        <dbReference type="ARBA" id="ARBA00022679"/>
    </source>
</evidence>
<gene>
    <name evidence="12" type="primary">malQ</name>
    <name evidence="12" type="ORF">NCTC11535_00363</name>
</gene>
<dbReference type="Pfam" id="PF21226">
    <property type="entry name" value="MalQ_N"/>
    <property type="match status" value="1"/>
</dbReference>
<evidence type="ECO:0000259" key="11">
    <source>
        <dbReference type="Pfam" id="PF21226"/>
    </source>
</evidence>
<evidence type="ECO:0000256" key="7">
    <source>
        <dbReference type="ARBA" id="ARBA00023277"/>
    </source>
</evidence>
<keyword evidence="13" id="KW-1185">Reference proteome</keyword>
<dbReference type="Proteomes" id="UP000250006">
    <property type="component" value="Unassembled WGS sequence"/>
</dbReference>
<feature type="domain" description="MalQ N-terminal beta-sandwich" evidence="11">
    <location>
        <begin position="76"/>
        <end position="172"/>
    </location>
</feature>
<evidence type="ECO:0000256" key="5">
    <source>
        <dbReference type="ARBA" id="ARBA00022676"/>
    </source>
</evidence>
<evidence type="ECO:0000256" key="8">
    <source>
        <dbReference type="ARBA" id="ARBA00031423"/>
    </source>
</evidence>
<dbReference type="Gene3D" id="3.20.20.80">
    <property type="entry name" value="Glycosidases"/>
    <property type="match status" value="1"/>
</dbReference>
<dbReference type="InterPro" id="IPR017853">
    <property type="entry name" value="GH"/>
</dbReference>
<comment type="catalytic activity">
    <reaction evidence="1 10">
        <text>Transfers a segment of a (1-&gt;4)-alpha-D-glucan to a new position in an acceptor, which may be glucose or a (1-&gt;4)-alpha-D-glucan.</text>
        <dbReference type="EC" id="2.4.1.25"/>
    </reaction>
</comment>
<dbReference type="InterPro" id="IPR003385">
    <property type="entry name" value="Glyco_hydro_77"/>
</dbReference>
<keyword evidence="6 10" id="KW-0808">Transferase</keyword>
<keyword evidence="7 10" id="KW-0119">Carbohydrate metabolism</keyword>
<keyword evidence="5 10" id="KW-0328">Glycosyltransferase</keyword>
<evidence type="ECO:0000256" key="3">
    <source>
        <dbReference type="ARBA" id="ARBA00012560"/>
    </source>
</evidence>
<evidence type="ECO:0000256" key="4">
    <source>
        <dbReference type="ARBA" id="ARBA00020295"/>
    </source>
</evidence>
<dbReference type="Pfam" id="PF02446">
    <property type="entry name" value="Glyco_hydro_77"/>
    <property type="match status" value="1"/>
</dbReference>
<evidence type="ECO:0000313" key="13">
    <source>
        <dbReference type="Proteomes" id="UP000250006"/>
    </source>
</evidence>
<dbReference type="InterPro" id="IPR048458">
    <property type="entry name" value="MalQ_N"/>
</dbReference>